<dbReference type="InterPro" id="IPR036223">
    <property type="entry name" value="CAP_C_sf"/>
</dbReference>
<reference evidence="3" key="1">
    <citation type="submission" date="2022-03" db="EMBL/GenBank/DDBJ databases">
        <authorList>
            <person name="Tunstrom K."/>
        </authorList>
    </citation>
    <scope>NUCLEOTIDE SEQUENCE</scope>
</reference>
<sequence length="106" mass="11522">MVDKVIKASKIIALLEEGCSQCFVAQRLNVLGKVPTISIDKTDGCQIYLSQESMDVEIVSSKSSEMNVLVPKGNGDYTEHPIPEQFKTVLNKPPTGLTTTPVENKG</sequence>
<gene>
    <name evidence="3" type="ORF">EEDITHA_LOCUS17035</name>
</gene>
<dbReference type="EMBL" id="CAKOGL010000025">
    <property type="protein sequence ID" value="CAH2102397.1"/>
    <property type="molecule type" value="Genomic_DNA"/>
</dbReference>
<comment type="similarity">
    <text evidence="1">Belongs to the CAP family.</text>
</comment>
<dbReference type="GO" id="GO:0000902">
    <property type="term" value="P:cell morphogenesis"/>
    <property type="evidence" value="ECO:0007669"/>
    <property type="project" value="TreeGrafter"/>
</dbReference>
<dbReference type="SMART" id="SM00673">
    <property type="entry name" value="CARP"/>
    <property type="match status" value="1"/>
</dbReference>
<evidence type="ECO:0000313" key="4">
    <source>
        <dbReference type="Proteomes" id="UP001153954"/>
    </source>
</evidence>
<evidence type="ECO:0000259" key="2">
    <source>
        <dbReference type="PROSITE" id="PS51329"/>
    </source>
</evidence>
<protein>
    <recommendedName>
        <fullName evidence="2">C-CAP/cofactor C-like domain-containing protein</fullName>
    </recommendedName>
</protein>
<evidence type="ECO:0000256" key="1">
    <source>
        <dbReference type="ARBA" id="ARBA00007659"/>
    </source>
</evidence>
<dbReference type="Gene3D" id="2.160.20.70">
    <property type="match status" value="1"/>
</dbReference>
<dbReference type="InterPro" id="IPR017901">
    <property type="entry name" value="C-CAP_CF_C-like"/>
</dbReference>
<dbReference type="GO" id="GO:0007015">
    <property type="term" value="P:actin filament organization"/>
    <property type="evidence" value="ECO:0007669"/>
    <property type="project" value="TreeGrafter"/>
</dbReference>
<feature type="domain" description="C-CAP/cofactor C-like" evidence="2">
    <location>
        <begin position="1"/>
        <end position="82"/>
    </location>
</feature>
<dbReference type="GO" id="GO:0003779">
    <property type="term" value="F:actin binding"/>
    <property type="evidence" value="ECO:0007669"/>
    <property type="project" value="InterPro"/>
</dbReference>
<dbReference type="InterPro" id="IPR016098">
    <property type="entry name" value="CAP/MinC_C"/>
</dbReference>
<dbReference type="AlphaFoldDB" id="A0AAU9UX05"/>
<dbReference type="GO" id="GO:0008179">
    <property type="term" value="F:adenylate cyclase binding"/>
    <property type="evidence" value="ECO:0007669"/>
    <property type="project" value="TreeGrafter"/>
</dbReference>
<dbReference type="PANTHER" id="PTHR10652:SF0">
    <property type="entry name" value="ADENYLYL CYCLASE-ASSOCIATED PROTEIN"/>
    <property type="match status" value="1"/>
</dbReference>
<accession>A0AAU9UX05</accession>
<keyword evidence="4" id="KW-1185">Reference proteome</keyword>
<dbReference type="SUPFAM" id="SSF69340">
    <property type="entry name" value="C-terminal domain of adenylylcyclase associated protein"/>
    <property type="match status" value="1"/>
</dbReference>
<name>A0AAU9UX05_EUPED</name>
<evidence type="ECO:0000313" key="3">
    <source>
        <dbReference type="EMBL" id="CAH2102397.1"/>
    </source>
</evidence>
<dbReference type="Proteomes" id="UP001153954">
    <property type="component" value="Unassembled WGS sequence"/>
</dbReference>
<dbReference type="InterPro" id="IPR028417">
    <property type="entry name" value="CAP_CS_C"/>
</dbReference>
<dbReference type="InterPro" id="IPR006599">
    <property type="entry name" value="CARP_motif"/>
</dbReference>
<dbReference type="GO" id="GO:0019933">
    <property type="term" value="P:cAMP-mediated signaling"/>
    <property type="evidence" value="ECO:0007669"/>
    <property type="project" value="TreeGrafter"/>
</dbReference>
<dbReference type="InterPro" id="IPR001837">
    <property type="entry name" value="Adenylate_cyclase-assoc_CAP"/>
</dbReference>
<proteinExistence type="inferred from homology"/>
<dbReference type="PANTHER" id="PTHR10652">
    <property type="entry name" value="ADENYLYL CYCLASE-ASSOCIATED PROTEIN"/>
    <property type="match status" value="1"/>
</dbReference>
<comment type="caution">
    <text evidence="3">The sequence shown here is derived from an EMBL/GenBank/DDBJ whole genome shotgun (WGS) entry which is preliminary data.</text>
</comment>
<organism evidence="3 4">
    <name type="scientific">Euphydryas editha</name>
    <name type="common">Edith's checkerspot</name>
    <dbReference type="NCBI Taxonomy" id="104508"/>
    <lineage>
        <taxon>Eukaryota</taxon>
        <taxon>Metazoa</taxon>
        <taxon>Ecdysozoa</taxon>
        <taxon>Arthropoda</taxon>
        <taxon>Hexapoda</taxon>
        <taxon>Insecta</taxon>
        <taxon>Pterygota</taxon>
        <taxon>Neoptera</taxon>
        <taxon>Endopterygota</taxon>
        <taxon>Lepidoptera</taxon>
        <taxon>Glossata</taxon>
        <taxon>Ditrysia</taxon>
        <taxon>Papilionoidea</taxon>
        <taxon>Nymphalidae</taxon>
        <taxon>Nymphalinae</taxon>
        <taxon>Euphydryas</taxon>
    </lineage>
</organism>
<dbReference type="GO" id="GO:0005737">
    <property type="term" value="C:cytoplasm"/>
    <property type="evidence" value="ECO:0007669"/>
    <property type="project" value="TreeGrafter"/>
</dbReference>
<dbReference type="PROSITE" id="PS01089">
    <property type="entry name" value="CAP_2"/>
    <property type="match status" value="1"/>
</dbReference>
<dbReference type="PROSITE" id="PS51329">
    <property type="entry name" value="C_CAP_COFACTOR_C"/>
    <property type="match status" value="1"/>
</dbReference>
<dbReference type="InterPro" id="IPR013912">
    <property type="entry name" value="Adenylate_cyclase-assoc_CAP_C"/>
</dbReference>
<dbReference type="Pfam" id="PF08603">
    <property type="entry name" value="CAP_C"/>
    <property type="match status" value="1"/>
</dbReference>